<dbReference type="EMBL" id="JAERRB010000012">
    <property type="protein sequence ID" value="MBL0744791.1"/>
    <property type="molecule type" value="Genomic_DNA"/>
</dbReference>
<name>A0ABS1KZA3_9BACT</name>
<organism evidence="2 3">
    <name type="scientific">Chryseolinea lacunae</name>
    <dbReference type="NCBI Taxonomy" id="2801331"/>
    <lineage>
        <taxon>Bacteria</taxon>
        <taxon>Pseudomonadati</taxon>
        <taxon>Bacteroidota</taxon>
        <taxon>Cytophagia</taxon>
        <taxon>Cytophagales</taxon>
        <taxon>Fulvivirgaceae</taxon>
        <taxon>Chryseolinea</taxon>
    </lineage>
</organism>
<evidence type="ECO:0000313" key="3">
    <source>
        <dbReference type="Proteomes" id="UP000613030"/>
    </source>
</evidence>
<gene>
    <name evidence="2" type="ORF">JI741_26390</name>
</gene>
<comment type="caution">
    <text evidence="2">The sequence shown here is derived from an EMBL/GenBank/DDBJ whole genome shotgun (WGS) entry which is preliminary data.</text>
</comment>
<dbReference type="Proteomes" id="UP000613030">
    <property type="component" value="Unassembled WGS sequence"/>
</dbReference>
<dbReference type="RefSeq" id="WP_202014677.1">
    <property type="nucleotide sequence ID" value="NZ_JAERRB010000012.1"/>
</dbReference>
<reference evidence="2 3" key="1">
    <citation type="submission" date="2021-01" db="EMBL/GenBank/DDBJ databases">
        <title>Chryseolinea sp. Jin1 Genome sequencing and assembly.</title>
        <authorList>
            <person name="Kim I."/>
        </authorList>
    </citation>
    <scope>NUCLEOTIDE SEQUENCE [LARGE SCALE GENOMIC DNA]</scope>
    <source>
        <strain evidence="2 3">Jin1</strain>
    </source>
</reference>
<keyword evidence="1" id="KW-0812">Transmembrane</keyword>
<accession>A0ABS1KZA3</accession>
<evidence type="ECO:0000256" key="1">
    <source>
        <dbReference type="SAM" id="Phobius"/>
    </source>
</evidence>
<proteinExistence type="predicted"/>
<keyword evidence="1" id="KW-0472">Membrane</keyword>
<evidence type="ECO:0000313" key="2">
    <source>
        <dbReference type="EMBL" id="MBL0744791.1"/>
    </source>
</evidence>
<keyword evidence="3" id="KW-1185">Reference proteome</keyword>
<dbReference type="Pfam" id="PF11391">
    <property type="entry name" value="DUF2798"/>
    <property type="match status" value="1"/>
</dbReference>
<feature type="transmembrane region" description="Helical" evidence="1">
    <location>
        <begin position="43"/>
        <end position="63"/>
    </location>
</feature>
<sequence>MHIRFRRFINVALIIGPMTLIMAFVGVIRNHGFQSGWVVKSVMTWFVMFPIAYTCALFIIPVANRLTGRIKFRE</sequence>
<protein>
    <submittedName>
        <fullName evidence="2">DUF2798 domain-containing protein</fullName>
    </submittedName>
</protein>
<dbReference type="InterPro" id="IPR021529">
    <property type="entry name" value="DUF2798"/>
</dbReference>
<feature type="transmembrane region" description="Helical" evidence="1">
    <location>
        <begin position="7"/>
        <end position="28"/>
    </location>
</feature>
<keyword evidence="1" id="KW-1133">Transmembrane helix</keyword>